<dbReference type="KEGG" id="bbae:FRD01_01220"/>
<dbReference type="EMBL" id="CP042467">
    <property type="protein sequence ID" value="QED25904.1"/>
    <property type="molecule type" value="Genomic_DNA"/>
</dbReference>
<dbReference type="GO" id="GO:0008237">
    <property type="term" value="F:metallopeptidase activity"/>
    <property type="evidence" value="ECO:0007669"/>
    <property type="project" value="UniProtKB-KW"/>
</dbReference>
<name>A0A5B8XK33_9DELT</name>
<dbReference type="OrthoDB" id="5525190at2"/>
<evidence type="ECO:0000313" key="4">
    <source>
        <dbReference type="Proteomes" id="UP000321595"/>
    </source>
</evidence>
<proteinExistence type="predicted"/>
<keyword evidence="3" id="KW-0482">Metalloprotease</keyword>
<feature type="domain" description="CAAX prenyl protease 2/Lysostaphin resistance protein A-like" evidence="2">
    <location>
        <begin position="170"/>
        <end position="242"/>
    </location>
</feature>
<feature type="transmembrane region" description="Helical" evidence="1">
    <location>
        <begin position="120"/>
        <end position="138"/>
    </location>
</feature>
<keyword evidence="3" id="KW-0378">Hydrolase</keyword>
<keyword evidence="4" id="KW-1185">Reference proteome</keyword>
<evidence type="ECO:0000313" key="3">
    <source>
        <dbReference type="EMBL" id="QED25904.1"/>
    </source>
</evidence>
<keyword evidence="3" id="KW-0645">Protease</keyword>
<dbReference type="RefSeq" id="WP_146956881.1">
    <property type="nucleotide sequence ID" value="NZ_CP042467.1"/>
</dbReference>
<sequence length="257" mass="29625">MKDRLKQYFGGAWEDIANNGGVDLPLDRRSVAVLILTSVLLTFFYYYGRPVFFRSSLERDVVELLGMEKSTYRGLLSYTYWAVTSVTFRIALPMVIIWFWFKDSVGNYGFRLWEKGHGKYYLGMFLFMLPLLVGVSFMESFQDKYPFYDDAGKSVIHFGTYQVMYGIQFFALEAFFRGFLVFALFKRFGYYAVIIMTIPYCMIHFGKPIAETLGAVIAGVILGYAALKSKSWLPGALLHWSVGFTMDVLCTIHDKIR</sequence>
<keyword evidence="1" id="KW-1133">Transmembrane helix</keyword>
<organism evidence="3 4">
    <name type="scientific">Microvenator marinus</name>
    <dbReference type="NCBI Taxonomy" id="2600177"/>
    <lineage>
        <taxon>Bacteria</taxon>
        <taxon>Deltaproteobacteria</taxon>
        <taxon>Bradymonadales</taxon>
        <taxon>Microvenatoraceae</taxon>
        <taxon>Microvenator</taxon>
    </lineage>
</organism>
<dbReference type="Proteomes" id="UP000321595">
    <property type="component" value="Chromosome"/>
</dbReference>
<feature type="transmembrane region" description="Helical" evidence="1">
    <location>
        <begin position="78"/>
        <end position="100"/>
    </location>
</feature>
<keyword evidence="1" id="KW-0472">Membrane</keyword>
<dbReference type="GO" id="GO:0080120">
    <property type="term" value="P:CAAX-box protein maturation"/>
    <property type="evidence" value="ECO:0007669"/>
    <property type="project" value="UniProtKB-ARBA"/>
</dbReference>
<keyword evidence="1" id="KW-0812">Transmembrane</keyword>
<dbReference type="AlphaFoldDB" id="A0A5B8XK33"/>
<accession>A0A5B8XK33</accession>
<gene>
    <name evidence="3" type="ORF">FRD01_01220</name>
</gene>
<feature type="transmembrane region" description="Helical" evidence="1">
    <location>
        <begin position="158"/>
        <end position="176"/>
    </location>
</feature>
<dbReference type="GO" id="GO:0004175">
    <property type="term" value="F:endopeptidase activity"/>
    <property type="evidence" value="ECO:0007669"/>
    <property type="project" value="UniProtKB-ARBA"/>
</dbReference>
<reference evidence="3 4" key="1">
    <citation type="submission" date="2019-08" db="EMBL/GenBank/DDBJ databases">
        <authorList>
            <person name="Liang Q."/>
        </authorList>
    </citation>
    <scope>NUCLEOTIDE SEQUENCE [LARGE SCALE GENOMIC DNA]</scope>
    <source>
        <strain evidence="3 4">V1718</strain>
    </source>
</reference>
<feature type="transmembrane region" description="Helical" evidence="1">
    <location>
        <begin position="31"/>
        <end position="48"/>
    </location>
</feature>
<protein>
    <submittedName>
        <fullName evidence="3">CPBP family intramembrane metalloprotease</fullName>
    </submittedName>
</protein>
<evidence type="ECO:0000256" key="1">
    <source>
        <dbReference type="SAM" id="Phobius"/>
    </source>
</evidence>
<dbReference type="Pfam" id="PF02517">
    <property type="entry name" value="Rce1-like"/>
    <property type="match status" value="1"/>
</dbReference>
<dbReference type="GO" id="GO:0006508">
    <property type="term" value="P:proteolysis"/>
    <property type="evidence" value="ECO:0007669"/>
    <property type="project" value="UniProtKB-KW"/>
</dbReference>
<dbReference type="InterPro" id="IPR003675">
    <property type="entry name" value="Rce1/LyrA-like_dom"/>
</dbReference>
<evidence type="ECO:0000259" key="2">
    <source>
        <dbReference type="Pfam" id="PF02517"/>
    </source>
</evidence>
<feature type="transmembrane region" description="Helical" evidence="1">
    <location>
        <begin position="212"/>
        <end position="227"/>
    </location>
</feature>